<feature type="transmembrane region" description="Helical" evidence="3">
    <location>
        <begin position="28"/>
        <end position="50"/>
    </location>
</feature>
<feature type="transmembrane region" description="Helical" evidence="3">
    <location>
        <begin position="329"/>
        <end position="351"/>
    </location>
</feature>
<feature type="compositionally biased region" description="Polar residues" evidence="2">
    <location>
        <begin position="617"/>
        <end position="643"/>
    </location>
</feature>
<feature type="region of interest" description="Disordered" evidence="2">
    <location>
        <begin position="460"/>
        <end position="479"/>
    </location>
</feature>
<evidence type="ECO:0000256" key="1">
    <source>
        <dbReference type="SAM" id="Coils"/>
    </source>
</evidence>
<keyword evidence="1" id="KW-0175">Coiled coil</keyword>
<dbReference type="RefSeq" id="XP_001023787.2">
    <property type="nucleotide sequence ID" value="XM_001023787.2"/>
</dbReference>
<dbReference type="InParanoid" id="Q245U1"/>
<proteinExistence type="predicted"/>
<dbReference type="AlphaFoldDB" id="Q245U1"/>
<dbReference type="GO" id="GO:0007131">
    <property type="term" value="P:reciprocal meiotic recombination"/>
    <property type="evidence" value="ECO:0007669"/>
    <property type="project" value="TreeGrafter"/>
</dbReference>
<organism evidence="4 5">
    <name type="scientific">Tetrahymena thermophila (strain SB210)</name>
    <dbReference type="NCBI Taxonomy" id="312017"/>
    <lineage>
        <taxon>Eukaryota</taxon>
        <taxon>Sar</taxon>
        <taxon>Alveolata</taxon>
        <taxon>Ciliophora</taxon>
        <taxon>Intramacronucleata</taxon>
        <taxon>Oligohymenophorea</taxon>
        <taxon>Hymenostomatida</taxon>
        <taxon>Tetrahymenina</taxon>
        <taxon>Tetrahymenidae</taxon>
        <taxon>Tetrahymena</taxon>
    </lineage>
</organism>
<dbReference type="KEGG" id="tet:TTHERM_00245580"/>
<protein>
    <submittedName>
        <fullName evidence="4">Transmembrane protein, putative</fullName>
    </submittedName>
</protein>
<evidence type="ECO:0000313" key="4">
    <source>
        <dbReference type="EMBL" id="EAS03542.2"/>
    </source>
</evidence>
<keyword evidence="3" id="KW-1133">Transmembrane helix</keyword>
<dbReference type="Proteomes" id="UP000009168">
    <property type="component" value="Unassembled WGS sequence"/>
</dbReference>
<name>Q245U1_TETTS</name>
<feature type="region of interest" description="Disordered" evidence="2">
    <location>
        <begin position="540"/>
        <end position="603"/>
    </location>
</feature>
<evidence type="ECO:0000256" key="2">
    <source>
        <dbReference type="SAM" id="MobiDB-lite"/>
    </source>
</evidence>
<feature type="compositionally biased region" description="Polar residues" evidence="2">
    <location>
        <begin position="593"/>
        <end position="603"/>
    </location>
</feature>
<dbReference type="PANTHER" id="PTHR31398:SF0">
    <property type="entry name" value="MEIOTIC NUCLEAR DIVISION PROTEIN 1 HOMOLOG"/>
    <property type="match status" value="1"/>
</dbReference>
<sequence length="947" mass="111213">MVNYFRRILTKLDIFGSNVGLNYNKNNMFQTSIGGVLSIFFCALVSIFFWNNIIEFLRKTQVTSSTTQQYSPNPDPIVVNAQNFMFAVKIQQDNFVKNPVLNITLETRDYQNYDNGTTIKLKYKQYLEPCTQQHFAQLPSYGTNWTEVFIKYQFNDYLCPLLNYNFTVGGDYNSPHFFHWKFSVGKCFNSTNPNATWQPTCQSTDAINNLFATDQNVRFLLYTSNYIINPKNSEGYVSSFVEDSLIFSVQKEVAYTTADIFFTQNTINTDQSLIPFKDIQTEQYLRYSFGNLRQQYVIGYQPVVYGDFYIRKDCMSYIHNRSFTKISEILSYIGGFTQVFILFTAIIVNYYNDYMYSISLANKLYDFEFSNQNDSKSKDKKSNPKPLTSISKKDEILNRYKQNKLDKIVEENDNVIVSKQELPIIQKQEKNQKIVEQQKVNNNQIQIDMLKLEDTQKVNHDGLKEQNNRKSKKKKVTTREDDGLISLDKLKFILNERQQNQSKNQEKNQLLSKGNEIQNINSEIDIKSQYTNQFYENMKRDSQQVEQKDVMNESITPESPLKKIKQNKKQHQQTELIQKASNKAAEENEQKSEFSQGIDSQRNQNYLMNQELTELTEQRSKQNSIMPQGNKDLNSPSQTPRQNQEQKKLLENLGIRDKKHFLTKEFEYLVKRQKSITMTFKFFLYKISFGRFFRTEQVLLLDKAEKQMKKDLDVFMILNRIKELEKFKALFLDRNQEILFNFFPKPIISITSMSNMPSRAEMTDLFNQISKQEAKKKNMTNTMKKLKLKFKTALLVTRAVQILKRPLHKKVTQFDTISAYRKLFDAYESLRSSNQNISFNTKLITLLGEEMNKILEIANLIEVKNDKRIKESSFNKLNQEIPNSPKLGQSQLSSFFHKNETYRANNSFQLKPEEYINSGENLFSRQNYNSELQSVEKINFKKNSSQN</sequence>
<dbReference type="GO" id="GO:0005634">
    <property type="term" value="C:nucleus"/>
    <property type="evidence" value="ECO:0007669"/>
    <property type="project" value="TreeGrafter"/>
</dbReference>
<gene>
    <name evidence="4" type="ORF">TTHERM_00245580</name>
</gene>
<keyword evidence="3" id="KW-0472">Membrane</keyword>
<dbReference type="EMBL" id="GG662474">
    <property type="protein sequence ID" value="EAS03542.2"/>
    <property type="molecule type" value="Genomic_DNA"/>
</dbReference>
<reference evidence="5" key="1">
    <citation type="journal article" date="2006" name="PLoS Biol.">
        <title>Macronuclear genome sequence of the ciliate Tetrahymena thermophila, a model eukaryote.</title>
        <authorList>
            <person name="Eisen J.A."/>
            <person name="Coyne R.S."/>
            <person name="Wu M."/>
            <person name="Wu D."/>
            <person name="Thiagarajan M."/>
            <person name="Wortman J.R."/>
            <person name="Badger J.H."/>
            <person name="Ren Q."/>
            <person name="Amedeo P."/>
            <person name="Jones K.M."/>
            <person name="Tallon L.J."/>
            <person name="Delcher A.L."/>
            <person name="Salzberg S.L."/>
            <person name="Silva J.C."/>
            <person name="Haas B.J."/>
            <person name="Majoros W.H."/>
            <person name="Farzad M."/>
            <person name="Carlton J.M."/>
            <person name="Smith R.K. Jr."/>
            <person name="Garg J."/>
            <person name="Pearlman R.E."/>
            <person name="Karrer K.M."/>
            <person name="Sun L."/>
            <person name="Manning G."/>
            <person name="Elde N.C."/>
            <person name="Turkewitz A.P."/>
            <person name="Asai D.J."/>
            <person name="Wilkes D.E."/>
            <person name="Wang Y."/>
            <person name="Cai H."/>
            <person name="Collins K."/>
            <person name="Stewart B.A."/>
            <person name="Lee S.R."/>
            <person name="Wilamowska K."/>
            <person name="Weinberg Z."/>
            <person name="Ruzzo W.L."/>
            <person name="Wloga D."/>
            <person name="Gaertig J."/>
            <person name="Frankel J."/>
            <person name="Tsao C.-C."/>
            <person name="Gorovsky M.A."/>
            <person name="Keeling P.J."/>
            <person name="Waller R.F."/>
            <person name="Patron N.J."/>
            <person name="Cherry J.M."/>
            <person name="Stover N.A."/>
            <person name="Krieger C.J."/>
            <person name="del Toro C."/>
            <person name="Ryder H.F."/>
            <person name="Williamson S.C."/>
            <person name="Barbeau R.A."/>
            <person name="Hamilton E.P."/>
            <person name="Orias E."/>
        </authorList>
    </citation>
    <scope>NUCLEOTIDE SEQUENCE [LARGE SCALE GENOMIC DNA]</scope>
    <source>
        <strain evidence="5">SB210</strain>
    </source>
</reference>
<accession>Q245U1</accession>
<keyword evidence="5" id="KW-1185">Reference proteome</keyword>
<feature type="coiled-coil region" evidence="1">
    <location>
        <begin position="762"/>
        <end position="789"/>
    </location>
</feature>
<dbReference type="OrthoDB" id="294182at2759"/>
<dbReference type="GeneID" id="7841484"/>
<dbReference type="eggNOG" id="ENOG502SJ6P">
    <property type="taxonomic scope" value="Eukaryota"/>
</dbReference>
<keyword evidence="3 4" id="KW-0812">Transmembrane</keyword>
<feature type="compositionally biased region" description="Basic and acidic residues" evidence="2">
    <location>
        <begin position="540"/>
        <end position="551"/>
    </location>
</feature>
<evidence type="ECO:0000313" key="5">
    <source>
        <dbReference type="Proteomes" id="UP000009168"/>
    </source>
</evidence>
<feature type="region of interest" description="Disordered" evidence="2">
    <location>
        <begin position="617"/>
        <end position="645"/>
    </location>
</feature>
<dbReference type="HOGENOM" id="CLU_007792_0_0_1"/>
<dbReference type="PANTHER" id="PTHR31398">
    <property type="entry name" value="MEIOTIC NUCLEAR DIVISION PROTEIN 1 HOMOLOG"/>
    <property type="match status" value="1"/>
</dbReference>
<dbReference type="FunCoup" id="Q245U1">
    <property type="interactions" value="57"/>
</dbReference>
<evidence type="ECO:0000256" key="3">
    <source>
        <dbReference type="SAM" id="Phobius"/>
    </source>
</evidence>
<feature type="compositionally biased region" description="Basic residues" evidence="2">
    <location>
        <begin position="562"/>
        <end position="571"/>
    </location>
</feature>